<accession>A0A370QA14</accession>
<keyword evidence="3" id="KW-1185">Reference proteome</keyword>
<gene>
    <name evidence="2" type="ORF">C8D94_10325</name>
</gene>
<dbReference type="Proteomes" id="UP000255317">
    <property type="component" value="Unassembled WGS sequence"/>
</dbReference>
<dbReference type="AlphaFoldDB" id="A0A370QA14"/>
<keyword evidence="1" id="KW-0732">Signal</keyword>
<dbReference type="OrthoDB" id="1453593at2"/>
<protein>
    <recommendedName>
        <fullName evidence="4">Heavy-metal resistance protein</fullName>
    </recommendedName>
</protein>
<proteinExistence type="predicted"/>
<evidence type="ECO:0000256" key="1">
    <source>
        <dbReference type="SAM" id="SignalP"/>
    </source>
</evidence>
<organism evidence="2 3">
    <name type="scientific">Marinirhabdus gelatinilytica</name>
    <dbReference type="NCBI Taxonomy" id="1703343"/>
    <lineage>
        <taxon>Bacteria</taxon>
        <taxon>Pseudomonadati</taxon>
        <taxon>Bacteroidota</taxon>
        <taxon>Flavobacteriia</taxon>
        <taxon>Flavobacteriales</taxon>
        <taxon>Flavobacteriaceae</taxon>
    </lineage>
</organism>
<dbReference type="RefSeq" id="WP_147278528.1">
    <property type="nucleotide sequence ID" value="NZ_QRAO01000003.1"/>
</dbReference>
<feature type="chain" id="PRO_5016819946" description="Heavy-metal resistance protein" evidence="1">
    <location>
        <begin position="19"/>
        <end position="120"/>
    </location>
</feature>
<comment type="caution">
    <text evidence="2">The sequence shown here is derived from an EMBL/GenBank/DDBJ whole genome shotgun (WGS) entry which is preliminary data.</text>
</comment>
<evidence type="ECO:0008006" key="4">
    <source>
        <dbReference type="Google" id="ProtNLM"/>
    </source>
</evidence>
<feature type="signal peptide" evidence="1">
    <location>
        <begin position="1"/>
        <end position="18"/>
    </location>
</feature>
<dbReference type="EMBL" id="QRAO01000003">
    <property type="protein sequence ID" value="RDK85207.1"/>
    <property type="molecule type" value="Genomic_DNA"/>
</dbReference>
<evidence type="ECO:0000313" key="3">
    <source>
        <dbReference type="Proteomes" id="UP000255317"/>
    </source>
</evidence>
<name>A0A370QA14_9FLAO</name>
<sequence>MKNILAVLVLFISFSAMGQDTHLQISSDEMQEKAKTITDKYVDALGLRAKQELLFRKKVEEYLIREQEIKENNEGEDMLNKMVALRQNEAAEMGDILTRIQLEKYKEIRPDIQPLARIKQ</sequence>
<evidence type="ECO:0000313" key="2">
    <source>
        <dbReference type="EMBL" id="RDK85207.1"/>
    </source>
</evidence>
<reference evidence="2 3" key="1">
    <citation type="submission" date="2018-07" db="EMBL/GenBank/DDBJ databases">
        <title>Genomic Encyclopedia of Type Strains, Phase IV (KMG-IV): sequencing the most valuable type-strain genomes for metagenomic binning, comparative biology and taxonomic classification.</title>
        <authorList>
            <person name="Goeker M."/>
        </authorList>
    </citation>
    <scope>NUCLEOTIDE SEQUENCE [LARGE SCALE GENOMIC DNA]</scope>
    <source>
        <strain evidence="2 3">DSM 101478</strain>
    </source>
</reference>